<evidence type="ECO:0000256" key="4">
    <source>
        <dbReference type="ARBA" id="ARBA00022989"/>
    </source>
</evidence>
<dbReference type="Proteomes" id="UP001498398">
    <property type="component" value="Unassembled WGS sequence"/>
</dbReference>
<evidence type="ECO:0000256" key="2">
    <source>
        <dbReference type="ARBA" id="ARBA00022448"/>
    </source>
</evidence>
<keyword evidence="4 7" id="KW-1133">Transmembrane helix</keyword>
<evidence type="ECO:0000313" key="10">
    <source>
        <dbReference type="Proteomes" id="UP001498398"/>
    </source>
</evidence>
<feature type="region of interest" description="Disordered" evidence="6">
    <location>
        <begin position="1"/>
        <end position="43"/>
    </location>
</feature>
<gene>
    <name evidence="9" type="ORF">VKT23_012487</name>
</gene>
<dbReference type="InterPro" id="IPR011701">
    <property type="entry name" value="MFS"/>
</dbReference>
<reference evidence="9 10" key="1">
    <citation type="submission" date="2024-01" db="EMBL/GenBank/DDBJ databases">
        <title>A draft genome for the cacao thread blight pathogen Marasmiellus scandens.</title>
        <authorList>
            <person name="Baruah I.K."/>
            <person name="Leung J."/>
            <person name="Bukari Y."/>
            <person name="Amoako-Attah I."/>
            <person name="Meinhardt L.W."/>
            <person name="Bailey B.A."/>
            <person name="Cohen S.P."/>
        </authorList>
    </citation>
    <scope>NUCLEOTIDE SEQUENCE [LARGE SCALE GENOMIC DNA]</scope>
    <source>
        <strain evidence="9 10">GH-19</strain>
    </source>
</reference>
<dbReference type="PANTHER" id="PTHR23502">
    <property type="entry name" value="MAJOR FACILITATOR SUPERFAMILY"/>
    <property type="match status" value="1"/>
</dbReference>
<feature type="transmembrane region" description="Helical" evidence="7">
    <location>
        <begin position="328"/>
        <end position="349"/>
    </location>
</feature>
<feature type="transmembrane region" description="Helical" evidence="7">
    <location>
        <begin position="500"/>
        <end position="518"/>
    </location>
</feature>
<feature type="transmembrane region" description="Helical" evidence="7">
    <location>
        <begin position="524"/>
        <end position="545"/>
    </location>
</feature>
<evidence type="ECO:0000256" key="1">
    <source>
        <dbReference type="ARBA" id="ARBA00004141"/>
    </source>
</evidence>
<protein>
    <recommendedName>
        <fullName evidence="8">Major facilitator superfamily (MFS) profile domain-containing protein</fullName>
    </recommendedName>
</protein>
<dbReference type="EMBL" id="JBANRG010000030">
    <property type="protein sequence ID" value="KAK7451808.1"/>
    <property type="molecule type" value="Genomic_DNA"/>
</dbReference>
<dbReference type="Gene3D" id="1.20.1250.20">
    <property type="entry name" value="MFS general substrate transporter like domains"/>
    <property type="match status" value="1"/>
</dbReference>
<feature type="transmembrane region" description="Helical" evidence="7">
    <location>
        <begin position="69"/>
        <end position="90"/>
    </location>
</feature>
<organism evidence="9 10">
    <name type="scientific">Marasmiellus scandens</name>
    <dbReference type="NCBI Taxonomy" id="2682957"/>
    <lineage>
        <taxon>Eukaryota</taxon>
        <taxon>Fungi</taxon>
        <taxon>Dikarya</taxon>
        <taxon>Basidiomycota</taxon>
        <taxon>Agaricomycotina</taxon>
        <taxon>Agaricomycetes</taxon>
        <taxon>Agaricomycetidae</taxon>
        <taxon>Agaricales</taxon>
        <taxon>Marasmiineae</taxon>
        <taxon>Omphalotaceae</taxon>
        <taxon>Marasmiellus</taxon>
    </lineage>
</organism>
<feature type="transmembrane region" description="Helical" evidence="7">
    <location>
        <begin position="137"/>
        <end position="155"/>
    </location>
</feature>
<feature type="transmembrane region" description="Helical" evidence="7">
    <location>
        <begin position="197"/>
        <end position="216"/>
    </location>
</feature>
<keyword evidence="2" id="KW-0813">Transport</keyword>
<keyword evidence="10" id="KW-1185">Reference proteome</keyword>
<dbReference type="InterPro" id="IPR020846">
    <property type="entry name" value="MFS_dom"/>
</dbReference>
<keyword evidence="5 7" id="KW-0472">Membrane</keyword>
<sequence>MNESQTTHHDLPVHLSSESHPTPLPALTESGTRRNVAGSESSRVDNFEGRFDERTLETPYSIYTKNEKWIIVTLIAGTGLFSPLTANIYFPAIPVIADDFQKSTELINLTVTMYMIFQGVAPVFFGTLSDYFGRRIIYASCLAILSISCIGLALVPTSAYWLLMLLRCVQAMGSTSTIALGAGVIGDIAEPYERGGFMGIYGMGPLVGPAIGPVIGGALTGSLGWRSIFWFLVISAGIACLIIVLFLPETLRSIVGNGSIKPSVLLRPIVPIVAGYKRDRLALLHPTSPSTSKSAENQTQNVPRDIVRGPKRKFQNPFRLLRYPDIPLILFFNGMNAAVFYAVTATISSQFVKIYPDLTQIEIGLCFLSVGGGMCIGSFLSGLILDWEWKRVARAYYEKKGLKTEKDDENELDILKERARDDMDFPVEYSRLRLIPYIMAPFVVSIAGYGWCLQEGVHISAPLILQFISGITIIVVFNAVQTVIVDLAPTQSSSVSACNNLFRGLLSAALVAVIDLILNALEPGWTYVILAVVNTVLTPIVWLVIKIGPRYRRKRKEAQED</sequence>
<evidence type="ECO:0000313" key="9">
    <source>
        <dbReference type="EMBL" id="KAK7451808.1"/>
    </source>
</evidence>
<keyword evidence="3 7" id="KW-0812">Transmembrane</keyword>
<dbReference type="SUPFAM" id="SSF103473">
    <property type="entry name" value="MFS general substrate transporter"/>
    <property type="match status" value="1"/>
</dbReference>
<dbReference type="PROSITE" id="PS50850">
    <property type="entry name" value="MFS"/>
    <property type="match status" value="1"/>
</dbReference>
<feature type="transmembrane region" description="Helical" evidence="7">
    <location>
        <begin position="361"/>
        <end position="385"/>
    </location>
</feature>
<feature type="domain" description="Major facilitator superfamily (MFS) profile" evidence="8">
    <location>
        <begin position="71"/>
        <end position="549"/>
    </location>
</feature>
<evidence type="ECO:0000256" key="7">
    <source>
        <dbReference type="SAM" id="Phobius"/>
    </source>
</evidence>
<accession>A0ABR1J699</accession>
<dbReference type="PANTHER" id="PTHR23502:SF51">
    <property type="entry name" value="QUINIDINE RESISTANCE PROTEIN 1-RELATED"/>
    <property type="match status" value="1"/>
</dbReference>
<feature type="compositionally biased region" description="Basic and acidic residues" evidence="6">
    <location>
        <begin position="1"/>
        <end position="12"/>
    </location>
</feature>
<comment type="subcellular location">
    <subcellularLocation>
        <location evidence="1">Membrane</location>
        <topology evidence="1">Multi-pass membrane protein</topology>
    </subcellularLocation>
</comment>
<dbReference type="Pfam" id="PF07690">
    <property type="entry name" value="MFS_1"/>
    <property type="match status" value="1"/>
</dbReference>
<comment type="caution">
    <text evidence="9">The sequence shown here is derived from an EMBL/GenBank/DDBJ whole genome shotgun (WGS) entry which is preliminary data.</text>
</comment>
<feature type="transmembrane region" description="Helical" evidence="7">
    <location>
        <begin position="228"/>
        <end position="247"/>
    </location>
</feature>
<dbReference type="InterPro" id="IPR036259">
    <property type="entry name" value="MFS_trans_sf"/>
</dbReference>
<feature type="transmembrane region" description="Helical" evidence="7">
    <location>
        <begin position="434"/>
        <end position="451"/>
    </location>
</feature>
<feature type="transmembrane region" description="Helical" evidence="7">
    <location>
        <begin position="161"/>
        <end position="185"/>
    </location>
</feature>
<evidence type="ECO:0000256" key="5">
    <source>
        <dbReference type="ARBA" id="ARBA00023136"/>
    </source>
</evidence>
<evidence type="ECO:0000259" key="8">
    <source>
        <dbReference type="PROSITE" id="PS50850"/>
    </source>
</evidence>
<name>A0ABR1J699_9AGAR</name>
<evidence type="ECO:0000256" key="6">
    <source>
        <dbReference type="SAM" id="MobiDB-lite"/>
    </source>
</evidence>
<feature type="transmembrane region" description="Helical" evidence="7">
    <location>
        <begin position="106"/>
        <end position="125"/>
    </location>
</feature>
<proteinExistence type="predicted"/>
<evidence type="ECO:0000256" key="3">
    <source>
        <dbReference type="ARBA" id="ARBA00022692"/>
    </source>
</evidence>
<feature type="transmembrane region" description="Helical" evidence="7">
    <location>
        <begin position="463"/>
        <end position="488"/>
    </location>
</feature>